<evidence type="ECO:0000313" key="1">
    <source>
        <dbReference type="EMBL" id="SFV53835.1"/>
    </source>
</evidence>
<name>A0A1W1BK20_9ZZZZ</name>
<protein>
    <submittedName>
        <fullName evidence="1">Uncharacterized protein</fullName>
    </submittedName>
</protein>
<sequence>MKIYLLILLTIGRLFSASLEHITINNYDFSIVKEDYHIYDSKGKIMKMYLEENNNNLTFVLRLTLHDETGGCTSRSIQKGAYEINGSVITLYNYWDRKGKAYLAPYGWRIQKYKVLSSGKLKQIFGQIYLESTKQSYENDSGLKYLFTSPKTDEERAKKEEYIKEIEQKYKAKFVLGKEKNRLKEEVEEALKRKLKRVWRGDK</sequence>
<dbReference type="EMBL" id="FPHN01000027">
    <property type="protein sequence ID" value="SFV53835.1"/>
    <property type="molecule type" value="Genomic_DNA"/>
</dbReference>
<dbReference type="AlphaFoldDB" id="A0A1W1BK20"/>
<reference evidence="1" key="1">
    <citation type="submission" date="2016-10" db="EMBL/GenBank/DDBJ databases">
        <authorList>
            <person name="de Groot N.N."/>
        </authorList>
    </citation>
    <scope>NUCLEOTIDE SEQUENCE</scope>
</reference>
<organism evidence="1">
    <name type="scientific">hydrothermal vent metagenome</name>
    <dbReference type="NCBI Taxonomy" id="652676"/>
    <lineage>
        <taxon>unclassified sequences</taxon>
        <taxon>metagenomes</taxon>
        <taxon>ecological metagenomes</taxon>
    </lineage>
</organism>
<proteinExistence type="predicted"/>
<accession>A0A1W1BK20</accession>
<gene>
    <name evidence="1" type="ORF">MNB_SV-14-1770</name>
</gene>